<gene>
    <name evidence="1" type="ORF">GWI33_005901</name>
</gene>
<dbReference type="PANTHER" id="PTHR46060">
    <property type="entry name" value="MARINER MOS1 TRANSPOSASE-LIKE PROTEIN"/>
    <property type="match status" value="1"/>
</dbReference>
<evidence type="ECO:0008006" key="3">
    <source>
        <dbReference type="Google" id="ProtNLM"/>
    </source>
</evidence>
<dbReference type="OrthoDB" id="8190404at2759"/>
<accession>A0A834MLY2</accession>
<dbReference type="AlphaFoldDB" id="A0A834MLY2"/>
<dbReference type="InterPro" id="IPR052709">
    <property type="entry name" value="Transposase-MT_Hybrid"/>
</dbReference>
<protein>
    <recommendedName>
        <fullName evidence="3">Transposase</fullName>
    </recommendedName>
</protein>
<keyword evidence="2" id="KW-1185">Reference proteome</keyword>
<proteinExistence type="predicted"/>
<dbReference type="GO" id="GO:0003676">
    <property type="term" value="F:nucleic acid binding"/>
    <property type="evidence" value="ECO:0007669"/>
    <property type="project" value="InterPro"/>
</dbReference>
<organism evidence="1 2">
    <name type="scientific">Rhynchophorus ferrugineus</name>
    <name type="common">Red palm weevil</name>
    <name type="synonym">Curculio ferrugineus</name>
    <dbReference type="NCBI Taxonomy" id="354439"/>
    <lineage>
        <taxon>Eukaryota</taxon>
        <taxon>Metazoa</taxon>
        <taxon>Ecdysozoa</taxon>
        <taxon>Arthropoda</taxon>
        <taxon>Hexapoda</taxon>
        <taxon>Insecta</taxon>
        <taxon>Pterygota</taxon>
        <taxon>Neoptera</taxon>
        <taxon>Endopterygota</taxon>
        <taxon>Coleoptera</taxon>
        <taxon>Polyphaga</taxon>
        <taxon>Cucujiformia</taxon>
        <taxon>Curculionidae</taxon>
        <taxon>Dryophthorinae</taxon>
        <taxon>Rhynchophorus</taxon>
    </lineage>
</organism>
<evidence type="ECO:0000313" key="2">
    <source>
        <dbReference type="Proteomes" id="UP000625711"/>
    </source>
</evidence>
<evidence type="ECO:0000313" key="1">
    <source>
        <dbReference type="EMBL" id="KAF7287536.1"/>
    </source>
</evidence>
<name>A0A834MLY2_RHYFE</name>
<reference evidence="1" key="1">
    <citation type="submission" date="2020-08" db="EMBL/GenBank/DDBJ databases">
        <title>Genome sequencing and assembly of the red palm weevil Rhynchophorus ferrugineus.</title>
        <authorList>
            <person name="Dias G.B."/>
            <person name="Bergman C.M."/>
            <person name="Manee M."/>
        </authorList>
    </citation>
    <scope>NUCLEOTIDE SEQUENCE</scope>
    <source>
        <strain evidence="1">AA-2017</strain>
        <tissue evidence="1">Whole larva</tissue>
    </source>
</reference>
<sequence>MSTEDGECIGRPKRLTFDQKQRRVDDSEQCVMMIKCNNPEFLHRYVTIEETWPHYLIPKSNRQSSEWTAHYEPASKRGKTQLSAAKFIASVFWDAHGINFIDYLEKGRTINSDYYRALLDRLKDEIAQKWPHLKKKEVSGNGQIRPPTTVLRSEKNDHWEEIFV</sequence>
<dbReference type="Pfam" id="PF01359">
    <property type="entry name" value="Transposase_1"/>
    <property type="match status" value="1"/>
</dbReference>
<dbReference type="Proteomes" id="UP000625711">
    <property type="component" value="Unassembled WGS sequence"/>
</dbReference>
<dbReference type="Gene3D" id="3.30.420.10">
    <property type="entry name" value="Ribonuclease H-like superfamily/Ribonuclease H"/>
    <property type="match status" value="1"/>
</dbReference>
<comment type="caution">
    <text evidence="1">The sequence shown here is derived from an EMBL/GenBank/DDBJ whole genome shotgun (WGS) entry which is preliminary data.</text>
</comment>
<dbReference type="InterPro" id="IPR036397">
    <property type="entry name" value="RNaseH_sf"/>
</dbReference>
<dbReference type="InterPro" id="IPR001888">
    <property type="entry name" value="Transposase_1"/>
</dbReference>
<dbReference type="PANTHER" id="PTHR46060:SF1">
    <property type="entry name" value="MARINER MOS1 TRANSPOSASE-LIKE PROTEIN"/>
    <property type="match status" value="1"/>
</dbReference>
<dbReference type="EMBL" id="JAACXV010000004">
    <property type="protein sequence ID" value="KAF7287536.1"/>
    <property type="molecule type" value="Genomic_DNA"/>
</dbReference>